<evidence type="ECO:0000256" key="5">
    <source>
        <dbReference type="ARBA" id="ARBA00023136"/>
    </source>
</evidence>
<feature type="compositionally biased region" description="Low complexity" evidence="7">
    <location>
        <begin position="1"/>
        <end position="14"/>
    </location>
</feature>
<dbReference type="GO" id="GO:0022857">
    <property type="term" value="F:transmembrane transporter activity"/>
    <property type="evidence" value="ECO:0007669"/>
    <property type="project" value="InterPro"/>
</dbReference>
<keyword evidence="2" id="KW-0813">Transport</keyword>
<dbReference type="FunFam" id="1.20.1250.20:FF:000065">
    <property type="entry name" value="Putative MFS pantothenate transporter"/>
    <property type="match status" value="1"/>
</dbReference>
<feature type="transmembrane region" description="Helical" evidence="8">
    <location>
        <begin position="350"/>
        <end position="370"/>
    </location>
</feature>
<keyword evidence="5 8" id="KW-0472">Membrane</keyword>
<feature type="region of interest" description="Disordered" evidence="7">
    <location>
        <begin position="512"/>
        <end position="536"/>
    </location>
</feature>
<dbReference type="Proteomes" id="UP000646827">
    <property type="component" value="Unassembled WGS sequence"/>
</dbReference>
<dbReference type="EMBL" id="JAEPRB010000153">
    <property type="protein sequence ID" value="KAG2220068.1"/>
    <property type="molecule type" value="Genomic_DNA"/>
</dbReference>
<evidence type="ECO:0000256" key="7">
    <source>
        <dbReference type="SAM" id="MobiDB-lite"/>
    </source>
</evidence>
<dbReference type="GO" id="GO:0016020">
    <property type="term" value="C:membrane"/>
    <property type="evidence" value="ECO:0007669"/>
    <property type="project" value="UniProtKB-SubCell"/>
</dbReference>
<evidence type="ECO:0000256" key="8">
    <source>
        <dbReference type="SAM" id="Phobius"/>
    </source>
</evidence>
<feature type="domain" description="Major facilitator superfamily (MFS) profile" evidence="9">
    <location>
        <begin position="80"/>
        <end position="506"/>
    </location>
</feature>
<evidence type="ECO:0000256" key="3">
    <source>
        <dbReference type="ARBA" id="ARBA00022692"/>
    </source>
</evidence>
<dbReference type="Pfam" id="PF07690">
    <property type="entry name" value="MFS_1"/>
    <property type="match status" value="1"/>
</dbReference>
<feature type="transmembrane region" description="Helical" evidence="8">
    <location>
        <begin position="116"/>
        <end position="139"/>
    </location>
</feature>
<keyword evidence="11" id="KW-1185">Reference proteome</keyword>
<dbReference type="Gene3D" id="1.20.1250.20">
    <property type="entry name" value="MFS general substrate transporter like domains"/>
    <property type="match status" value="2"/>
</dbReference>
<protein>
    <recommendedName>
        <fullName evidence="9">Major facilitator superfamily (MFS) profile domain-containing protein</fullName>
    </recommendedName>
</protein>
<sequence>MSSSTDVGGSSSSTIKKRKQPASSSSSSSSSLLSEEYTATLSENNTTSYGTIDNERIKPINDIFDPLVEKQLVRKLDIRMLTWAFFACFAKKLDRNNLQNAFTMGMDEDLDLNSSVYNWSLTMFFIGYIILQIPGNIIITKLPPRSVLPSFVILWGSVVCFMAIVQDFKGLWLLRFCLGLAEAPFYPGMIFLFGSWYTKDELGKRIAFFSTGNEISAAAGGLIAGVIYDNLHGYAGLPGWKWLFIIEGLIAVILGIIGFSLLPNFPDDNTTDWLTRKEREHAILRMQRQGIKQVSFTNAYSWKTVVNVLGTPYSWLLVINSSCLIFCTYLQLNFAIILRDTGFPVSFSNYMQTPLFIFAAITAVVIGWSSDRKKDRAIHIVGLQIWVGLWYLLLLSYTARVSYRSDPIIILFLVFVGTYAIAIASSLPSLCLAWSNEIYKSDQNTRAVAIAFINAISNLAPSFVGIKMWVVTDSPDFWLGKLGGMIAAFISVIITILIWFLLRINFMVPKSTSGEKGDIPREEEEIVPTEETPMLI</sequence>
<dbReference type="PROSITE" id="PS50850">
    <property type="entry name" value="MFS"/>
    <property type="match status" value="1"/>
</dbReference>
<evidence type="ECO:0000256" key="6">
    <source>
        <dbReference type="ARBA" id="ARBA00037968"/>
    </source>
</evidence>
<feature type="transmembrane region" description="Helical" evidence="8">
    <location>
        <begin position="482"/>
        <end position="502"/>
    </location>
</feature>
<evidence type="ECO:0000256" key="1">
    <source>
        <dbReference type="ARBA" id="ARBA00004141"/>
    </source>
</evidence>
<feature type="transmembrane region" description="Helical" evidence="8">
    <location>
        <begin position="240"/>
        <end position="262"/>
    </location>
</feature>
<feature type="transmembrane region" description="Helical" evidence="8">
    <location>
        <begin position="447"/>
        <end position="470"/>
    </location>
</feature>
<feature type="transmembrane region" description="Helical" evidence="8">
    <location>
        <begin position="377"/>
        <end position="397"/>
    </location>
</feature>
<dbReference type="InterPro" id="IPR011701">
    <property type="entry name" value="MFS"/>
</dbReference>
<feature type="transmembrane region" description="Helical" evidence="8">
    <location>
        <begin position="146"/>
        <end position="166"/>
    </location>
</feature>
<accession>A0A8H7S0S2</accession>
<evidence type="ECO:0000256" key="2">
    <source>
        <dbReference type="ARBA" id="ARBA00022448"/>
    </source>
</evidence>
<feature type="compositionally biased region" description="Low complexity" evidence="7">
    <location>
        <begin position="23"/>
        <end position="32"/>
    </location>
</feature>
<dbReference type="InterPro" id="IPR020846">
    <property type="entry name" value="MFS_dom"/>
</dbReference>
<feature type="transmembrane region" description="Helical" evidence="8">
    <location>
        <begin position="313"/>
        <end position="338"/>
    </location>
</feature>
<dbReference type="PANTHER" id="PTHR43791:SF36">
    <property type="entry name" value="TRANSPORTER, PUTATIVE (AFU_ORTHOLOGUE AFUA_6G08340)-RELATED"/>
    <property type="match status" value="1"/>
</dbReference>
<feature type="transmembrane region" description="Helical" evidence="8">
    <location>
        <begin position="206"/>
        <end position="228"/>
    </location>
</feature>
<evidence type="ECO:0000259" key="9">
    <source>
        <dbReference type="PROSITE" id="PS50850"/>
    </source>
</evidence>
<feature type="transmembrane region" description="Helical" evidence="8">
    <location>
        <begin position="172"/>
        <end position="194"/>
    </location>
</feature>
<feature type="transmembrane region" description="Helical" evidence="8">
    <location>
        <begin position="409"/>
        <end position="435"/>
    </location>
</feature>
<name>A0A8H7S0S2_9FUNG</name>
<comment type="subcellular location">
    <subcellularLocation>
        <location evidence="1">Membrane</location>
        <topology evidence="1">Multi-pass membrane protein</topology>
    </subcellularLocation>
</comment>
<evidence type="ECO:0000313" key="11">
    <source>
        <dbReference type="Proteomes" id="UP000646827"/>
    </source>
</evidence>
<keyword evidence="3 8" id="KW-0812">Transmembrane</keyword>
<proteinExistence type="inferred from homology"/>
<keyword evidence="4 8" id="KW-1133">Transmembrane helix</keyword>
<comment type="similarity">
    <text evidence="6">Belongs to the major facilitator superfamily. Allantoate permease family.</text>
</comment>
<gene>
    <name evidence="10" type="ORF">INT45_007312</name>
</gene>
<evidence type="ECO:0000256" key="4">
    <source>
        <dbReference type="ARBA" id="ARBA00022989"/>
    </source>
</evidence>
<evidence type="ECO:0000313" key="10">
    <source>
        <dbReference type="EMBL" id="KAG2220068.1"/>
    </source>
</evidence>
<dbReference type="InterPro" id="IPR036259">
    <property type="entry name" value="MFS_trans_sf"/>
</dbReference>
<dbReference type="OrthoDB" id="2985014at2759"/>
<dbReference type="PANTHER" id="PTHR43791">
    <property type="entry name" value="PERMEASE-RELATED"/>
    <property type="match status" value="1"/>
</dbReference>
<organism evidence="10 11">
    <name type="scientific">Circinella minor</name>
    <dbReference type="NCBI Taxonomy" id="1195481"/>
    <lineage>
        <taxon>Eukaryota</taxon>
        <taxon>Fungi</taxon>
        <taxon>Fungi incertae sedis</taxon>
        <taxon>Mucoromycota</taxon>
        <taxon>Mucoromycotina</taxon>
        <taxon>Mucoromycetes</taxon>
        <taxon>Mucorales</taxon>
        <taxon>Lichtheimiaceae</taxon>
        <taxon>Circinella</taxon>
    </lineage>
</organism>
<feature type="region of interest" description="Disordered" evidence="7">
    <location>
        <begin position="1"/>
        <end position="32"/>
    </location>
</feature>
<dbReference type="AlphaFoldDB" id="A0A8H7S0S2"/>
<reference evidence="10 11" key="1">
    <citation type="submission" date="2020-12" db="EMBL/GenBank/DDBJ databases">
        <title>Metabolic potential, ecology and presence of endohyphal bacteria is reflected in genomic diversity of Mucoromycotina.</title>
        <authorList>
            <person name="Muszewska A."/>
            <person name="Okrasinska A."/>
            <person name="Steczkiewicz K."/>
            <person name="Drgas O."/>
            <person name="Orlowska M."/>
            <person name="Perlinska-Lenart U."/>
            <person name="Aleksandrzak-Piekarczyk T."/>
            <person name="Szatraj K."/>
            <person name="Zielenkiewicz U."/>
            <person name="Pilsyk S."/>
            <person name="Malc E."/>
            <person name="Mieczkowski P."/>
            <person name="Kruszewska J.S."/>
            <person name="Biernat P."/>
            <person name="Pawlowska J."/>
        </authorList>
    </citation>
    <scope>NUCLEOTIDE SEQUENCE [LARGE SCALE GENOMIC DNA]</scope>
    <source>
        <strain evidence="10 11">CBS 142.35</strain>
    </source>
</reference>
<dbReference type="SUPFAM" id="SSF103473">
    <property type="entry name" value="MFS general substrate transporter"/>
    <property type="match status" value="1"/>
</dbReference>
<comment type="caution">
    <text evidence="10">The sequence shown here is derived from an EMBL/GenBank/DDBJ whole genome shotgun (WGS) entry which is preliminary data.</text>
</comment>